<dbReference type="AlphaFoldDB" id="D8M6T4"/>
<feature type="transmembrane region" description="Helical" evidence="1">
    <location>
        <begin position="12"/>
        <end position="37"/>
    </location>
</feature>
<evidence type="ECO:0000313" key="2">
    <source>
        <dbReference type="EMBL" id="CBK23502.2"/>
    </source>
</evidence>
<feature type="transmembrane region" description="Helical" evidence="1">
    <location>
        <begin position="94"/>
        <end position="115"/>
    </location>
</feature>
<dbReference type="InterPro" id="IPR005240">
    <property type="entry name" value="DUF389"/>
</dbReference>
<feature type="transmembrane region" description="Helical" evidence="1">
    <location>
        <begin position="122"/>
        <end position="144"/>
    </location>
</feature>
<dbReference type="OMA" id="NIGCIFV"/>
<keyword evidence="1" id="KW-0472">Membrane</keyword>
<dbReference type="Pfam" id="PF04087">
    <property type="entry name" value="DUF389"/>
    <property type="match status" value="1"/>
</dbReference>
<evidence type="ECO:0000256" key="1">
    <source>
        <dbReference type="SAM" id="Phobius"/>
    </source>
</evidence>
<keyword evidence="1" id="KW-0812">Transmembrane</keyword>
<dbReference type="Proteomes" id="UP000008312">
    <property type="component" value="Unassembled WGS sequence"/>
</dbReference>
<evidence type="ECO:0008006" key="4">
    <source>
        <dbReference type="Google" id="ProtNLM"/>
    </source>
</evidence>
<gene>
    <name evidence="2" type="ORF">GSBLH_T00003369001</name>
</gene>
<feature type="transmembrane region" description="Helical" evidence="1">
    <location>
        <begin position="164"/>
        <end position="179"/>
    </location>
</feature>
<organism evidence="2">
    <name type="scientific">Blastocystis hominis</name>
    <dbReference type="NCBI Taxonomy" id="12968"/>
    <lineage>
        <taxon>Eukaryota</taxon>
        <taxon>Sar</taxon>
        <taxon>Stramenopiles</taxon>
        <taxon>Bigyra</taxon>
        <taxon>Opalozoa</taxon>
        <taxon>Opalinata</taxon>
        <taxon>Blastocystidae</taxon>
        <taxon>Blastocystis</taxon>
    </lineage>
</organism>
<sequence length="180" mass="18824">MIAAMGLISNSSVAVVASMLVSPLMGPILGIAFATIVHDWQLLRKSLKSELIGIGICFVCGFIIGALGSPLALQTRGNIWPGWPTAEMVNRGDAYNLIIGFLIALPSGVGVALAISGRNTSSLVGVAISASLLPPCVNAGVLWAYSFFGWIGNNFPEGVKWSDLAYLGLISFCLCLVNIV</sequence>
<dbReference type="OrthoDB" id="543859at2759"/>
<keyword evidence="3" id="KW-1185">Reference proteome</keyword>
<protein>
    <recommendedName>
        <fullName evidence="4">DUF389 domain-containing protein</fullName>
    </recommendedName>
</protein>
<dbReference type="RefSeq" id="XP_012897550.1">
    <property type="nucleotide sequence ID" value="XM_013042096.1"/>
</dbReference>
<keyword evidence="1" id="KW-1133">Transmembrane helix</keyword>
<evidence type="ECO:0000313" key="3">
    <source>
        <dbReference type="Proteomes" id="UP000008312"/>
    </source>
</evidence>
<proteinExistence type="predicted"/>
<dbReference type="InParanoid" id="D8M6T4"/>
<dbReference type="GeneID" id="24920472"/>
<accession>D8M6T4</accession>
<dbReference type="PANTHER" id="PTHR20992">
    <property type="entry name" value="AT15442P-RELATED"/>
    <property type="match status" value="1"/>
</dbReference>
<feature type="transmembrane region" description="Helical" evidence="1">
    <location>
        <begin position="49"/>
        <end position="74"/>
    </location>
</feature>
<dbReference type="PANTHER" id="PTHR20992:SF9">
    <property type="entry name" value="AT15442P-RELATED"/>
    <property type="match status" value="1"/>
</dbReference>
<reference evidence="2" key="1">
    <citation type="submission" date="2010-02" db="EMBL/GenBank/DDBJ databases">
        <title>Sequencing and annotation of the Blastocystis hominis genome.</title>
        <authorList>
            <person name="Wincker P."/>
        </authorList>
    </citation>
    <scope>NUCLEOTIDE SEQUENCE</scope>
    <source>
        <strain evidence="2">Singapore isolate B</strain>
    </source>
</reference>
<dbReference type="EMBL" id="FN668661">
    <property type="protein sequence ID" value="CBK23502.2"/>
    <property type="molecule type" value="Genomic_DNA"/>
</dbReference>
<name>D8M6T4_BLAHO</name>